<protein>
    <submittedName>
        <fullName evidence="3">DNA-binding protein</fullName>
    </submittedName>
</protein>
<sequence length="110" mass="12524">MATLTIRKLEDATLEAFKASAKANNRSTEAEARSLIEDFVAGRIVRHEMEQSNFYDRLRDFMAHEGIAGFDADELPDEGRNHAEERPQVGFDDGRNERDQDEHERDEAGS</sequence>
<proteinExistence type="predicted"/>
<evidence type="ECO:0000256" key="1">
    <source>
        <dbReference type="SAM" id="MobiDB-lite"/>
    </source>
</evidence>
<dbReference type="OrthoDB" id="3238326at2"/>
<dbReference type="InterPro" id="IPR013321">
    <property type="entry name" value="Arc_rbn_hlx_hlx"/>
</dbReference>
<dbReference type="AlphaFoldDB" id="A0A5N5RGD8"/>
<organism evidence="3 4">
    <name type="scientific">Bifidobacterium jacchi</name>
    <dbReference type="NCBI Taxonomy" id="2490545"/>
    <lineage>
        <taxon>Bacteria</taxon>
        <taxon>Bacillati</taxon>
        <taxon>Actinomycetota</taxon>
        <taxon>Actinomycetes</taxon>
        <taxon>Bifidobacteriales</taxon>
        <taxon>Bifidobacteriaceae</taxon>
        <taxon>Bifidobacterium</taxon>
    </lineage>
</organism>
<dbReference type="EMBL" id="RQSP01000036">
    <property type="protein sequence ID" value="KAB5605801.1"/>
    <property type="molecule type" value="Genomic_DNA"/>
</dbReference>
<dbReference type="InterPro" id="IPR010985">
    <property type="entry name" value="Ribbon_hlx_hlx"/>
</dbReference>
<dbReference type="RefSeq" id="WP_151917351.1">
    <property type="nucleotide sequence ID" value="NZ_RQSP01000036.1"/>
</dbReference>
<feature type="compositionally biased region" description="Basic and acidic residues" evidence="1">
    <location>
        <begin position="77"/>
        <end position="110"/>
    </location>
</feature>
<dbReference type="Pfam" id="PF22513">
    <property type="entry name" value="FitA-like_RHH"/>
    <property type="match status" value="1"/>
</dbReference>
<evidence type="ECO:0000313" key="4">
    <source>
        <dbReference type="Proteomes" id="UP000326336"/>
    </source>
</evidence>
<name>A0A5N5RGD8_9BIFI</name>
<dbReference type="SUPFAM" id="SSF47598">
    <property type="entry name" value="Ribbon-helix-helix"/>
    <property type="match status" value="1"/>
</dbReference>
<gene>
    <name evidence="3" type="ORF">EHS19_08635</name>
</gene>
<dbReference type="Gene3D" id="1.10.1220.10">
    <property type="entry name" value="Met repressor-like"/>
    <property type="match status" value="1"/>
</dbReference>
<dbReference type="GO" id="GO:0006355">
    <property type="term" value="P:regulation of DNA-templated transcription"/>
    <property type="evidence" value="ECO:0007669"/>
    <property type="project" value="InterPro"/>
</dbReference>
<comment type="caution">
    <text evidence="3">The sequence shown here is derived from an EMBL/GenBank/DDBJ whole genome shotgun (WGS) entry which is preliminary data.</text>
</comment>
<dbReference type="GO" id="GO:0003677">
    <property type="term" value="F:DNA binding"/>
    <property type="evidence" value="ECO:0007669"/>
    <property type="project" value="UniProtKB-KW"/>
</dbReference>
<dbReference type="Proteomes" id="UP000326336">
    <property type="component" value="Unassembled WGS sequence"/>
</dbReference>
<evidence type="ECO:0000259" key="2">
    <source>
        <dbReference type="Pfam" id="PF22513"/>
    </source>
</evidence>
<evidence type="ECO:0000313" key="3">
    <source>
        <dbReference type="EMBL" id="KAB5605801.1"/>
    </source>
</evidence>
<dbReference type="InterPro" id="IPR053853">
    <property type="entry name" value="FitA-like_RHH"/>
</dbReference>
<feature type="domain" description="Antitoxin FitA-like ribbon-helix-helix" evidence="2">
    <location>
        <begin position="2"/>
        <end position="38"/>
    </location>
</feature>
<feature type="region of interest" description="Disordered" evidence="1">
    <location>
        <begin position="69"/>
        <end position="110"/>
    </location>
</feature>
<keyword evidence="3" id="KW-0238">DNA-binding</keyword>
<accession>A0A5N5RGD8</accession>
<reference evidence="3 4" key="1">
    <citation type="journal article" date="2019" name="Int. J. Syst. Evol. Microbiol.">
        <title>Bifidobacterium jacchi sp. nov., isolated from the faeces of a baby common marmoset (Callithrix jacchus).</title>
        <authorList>
            <person name="Modesto M."/>
            <person name="Watanabe K."/>
            <person name="Arita M."/>
            <person name="Satti M."/>
            <person name="Oki K."/>
            <person name="Sciavilla P."/>
            <person name="Patavino C."/>
            <person name="Camma C."/>
            <person name="Michelini S."/>
            <person name="Sgorbati B."/>
            <person name="Mattarelli P."/>
        </authorList>
    </citation>
    <scope>NUCLEOTIDE SEQUENCE [LARGE SCALE GENOMIC DNA]</scope>
    <source>
        <strain evidence="3 4">MRM 9.3</strain>
    </source>
</reference>
<keyword evidence="4" id="KW-1185">Reference proteome</keyword>